<dbReference type="CDD" id="cd03284">
    <property type="entry name" value="ABC_MutS1"/>
    <property type="match status" value="1"/>
</dbReference>
<dbReference type="GO" id="GO:0003684">
    <property type="term" value="F:damaged DNA binding"/>
    <property type="evidence" value="ECO:0007669"/>
    <property type="project" value="UniProtKB-UniRule"/>
</dbReference>
<dbReference type="InterPro" id="IPR007861">
    <property type="entry name" value="DNA_mismatch_repair_MutS_clamp"/>
</dbReference>
<dbReference type="Gene3D" id="3.30.420.110">
    <property type="entry name" value="MutS, connector domain"/>
    <property type="match status" value="1"/>
</dbReference>
<comment type="function">
    <text evidence="8 9">This protein is involved in the repair of mismatches in DNA. It is possible that it carries out the mismatch recognition step. This protein has a weak ATPase activity.</text>
</comment>
<accession>A0A450RWD3</accession>
<dbReference type="SMART" id="SM00534">
    <property type="entry name" value="MUTSac"/>
    <property type="match status" value="1"/>
</dbReference>
<dbReference type="GO" id="GO:0006298">
    <property type="term" value="P:mismatch repair"/>
    <property type="evidence" value="ECO:0007669"/>
    <property type="project" value="UniProtKB-UniRule"/>
</dbReference>
<dbReference type="Gene3D" id="1.10.1420.10">
    <property type="match status" value="2"/>
</dbReference>
<feature type="region of interest" description="Disordered" evidence="11">
    <location>
        <begin position="803"/>
        <end position="824"/>
    </location>
</feature>
<reference evidence="13" key="1">
    <citation type="submission" date="2019-02" db="EMBL/GenBank/DDBJ databases">
        <authorList>
            <person name="Gruber-Vodicka R. H."/>
            <person name="Seah K. B. B."/>
        </authorList>
    </citation>
    <scope>NUCLEOTIDE SEQUENCE</scope>
    <source>
        <strain evidence="13">BECK_DK161</strain>
    </source>
</reference>
<name>A0A450RWD3_9GAMM</name>
<dbReference type="AlphaFoldDB" id="A0A450RWD3"/>
<dbReference type="EMBL" id="CAADEY010000005">
    <property type="protein sequence ID" value="VFJ43419.1"/>
    <property type="molecule type" value="Genomic_DNA"/>
</dbReference>
<dbReference type="NCBIfam" id="NF003810">
    <property type="entry name" value="PRK05399.1"/>
    <property type="match status" value="1"/>
</dbReference>
<sequence>MQETPKHTPVIQQYLKIKSEYPDTLLFYRMGDFYELFFDDAREAARLLDIALTARGQSGGEPIPMAGVPFHALDSYLAKLIRQGVSAAICEQVGDPAKSKGPVERRIARVVTPGTVTDEALLEDHRENLLVAVHPGAVSDENRYGIASLDLGSGRFSVLHVPGEDALGAELERLRPTELLISEDVRLPDFLRDYPALRRQPPWHFEPDSAERLLCQQFGTRDLAGFGCDSPLLIAAAGCLLQYARDTQRSALPHIRELRVERREDALILDAVTRRNLEITENLGQASARAPQNTLIGVMDRTRTPMGSRLLRRWLGYPLRDQKRLRHRHRCVGALLRMPDEIEAAQALLKDIGDMERILARVALGSARPRDLAQLRRGLGILPGLSEILVAVESPLLIRLREAMGDYPELHALLARAIVETPPVLIRDGGVIAQGFDAELDELRSLGSDAGERLAEMEAAERQRTGITNLKVGYNRVHGYYIEISRAQADKAPADYIRRQTLKGAERYITPELKAFEDKALSARERSLARERMLYEELIGNLAEDLAPLQQTAEALAEIDVLINLAERALALDLRAPELTDAPGIRVTGGRHPVVEQVSPEPFVVNDLELTDDRRMLIVTGPNMGGKSTYMRQNALIVLLASVGSFVPAQQAVIGPVDRIFTRIGAADDLAGGRSTFMVEMTETANILHNATGQSLVLMDEIGRGTSTYDGLALAFASAMHLAEKTRAFTLFATHYFELTGLPSRVDTIANVHLDAVEHDQRIVFLHRVREGAADRSYGLQVAALAGVPAEVIERAKAMLQELESGNRREPVTPPPTSEPEPLPELLLEPDLEWEPPHRPRTESGAEQIALFREDPNHAVVAALAAIDTDALSPRRALDALRQLKTLL</sequence>
<keyword evidence="5 9" id="KW-0067">ATP-binding</keyword>
<dbReference type="Gene3D" id="3.40.1170.10">
    <property type="entry name" value="DNA repair protein MutS, domain I"/>
    <property type="match status" value="1"/>
</dbReference>
<dbReference type="InterPro" id="IPR007860">
    <property type="entry name" value="DNA_mmatch_repair_MutS_con_dom"/>
</dbReference>
<proteinExistence type="inferred from homology"/>
<feature type="compositionally biased region" description="Pro residues" evidence="11">
    <location>
        <begin position="812"/>
        <end position="823"/>
    </location>
</feature>
<dbReference type="GO" id="GO:0030983">
    <property type="term" value="F:mismatched DNA binding"/>
    <property type="evidence" value="ECO:0007669"/>
    <property type="project" value="InterPro"/>
</dbReference>
<feature type="binding site" evidence="9">
    <location>
        <begin position="621"/>
        <end position="628"/>
    </location>
    <ligand>
        <name>ATP</name>
        <dbReference type="ChEBI" id="CHEBI:30616"/>
    </ligand>
</feature>
<keyword evidence="6 9" id="KW-0238">DNA-binding</keyword>
<dbReference type="InterPro" id="IPR027417">
    <property type="entry name" value="P-loop_NTPase"/>
</dbReference>
<dbReference type="PIRSF" id="PIRSF037677">
    <property type="entry name" value="DNA_mis_repair_Msh6"/>
    <property type="match status" value="1"/>
</dbReference>
<dbReference type="SUPFAM" id="SSF48334">
    <property type="entry name" value="DNA repair protein MutS, domain III"/>
    <property type="match status" value="1"/>
</dbReference>
<dbReference type="PROSITE" id="PS00486">
    <property type="entry name" value="DNA_MISMATCH_REPAIR_2"/>
    <property type="match status" value="1"/>
</dbReference>
<dbReference type="InterPro" id="IPR017261">
    <property type="entry name" value="DNA_mismatch_repair_MutS/MSH"/>
</dbReference>
<evidence type="ECO:0000256" key="3">
    <source>
        <dbReference type="ARBA" id="ARBA00022741"/>
    </source>
</evidence>
<evidence type="ECO:0000256" key="7">
    <source>
        <dbReference type="ARBA" id="ARBA00023204"/>
    </source>
</evidence>
<dbReference type="FunFam" id="3.40.50.300:FF:000283">
    <property type="entry name" value="DNA mismatch repair protein MutS"/>
    <property type="match status" value="1"/>
</dbReference>
<dbReference type="InterPro" id="IPR005748">
    <property type="entry name" value="DNA_mismatch_repair_MutS"/>
</dbReference>
<dbReference type="GO" id="GO:0140664">
    <property type="term" value="F:ATP-dependent DNA damage sensor activity"/>
    <property type="evidence" value="ECO:0007669"/>
    <property type="project" value="InterPro"/>
</dbReference>
<dbReference type="FunFam" id="1.10.1420.10:FF:000002">
    <property type="entry name" value="DNA mismatch repair protein MutS"/>
    <property type="match status" value="1"/>
</dbReference>
<dbReference type="Pfam" id="PF01624">
    <property type="entry name" value="MutS_I"/>
    <property type="match status" value="1"/>
</dbReference>
<dbReference type="SMART" id="SM00533">
    <property type="entry name" value="MUTSd"/>
    <property type="match status" value="1"/>
</dbReference>
<evidence type="ECO:0000256" key="9">
    <source>
        <dbReference type="HAMAP-Rule" id="MF_00096"/>
    </source>
</evidence>
<dbReference type="NCBIfam" id="TIGR01070">
    <property type="entry name" value="mutS1"/>
    <property type="match status" value="1"/>
</dbReference>
<dbReference type="PANTHER" id="PTHR11361:SF34">
    <property type="entry name" value="DNA MISMATCH REPAIR PROTEIN MSH1, MITOCHONDRIAL"/>
    <property type="match status" value="1"/>
</dbReference>
<feature type="domain" description="DNA mismatch repair proteins mutS family" evidence="12">
    <location>
        <begin position="695"/>
        <end position="711"/>
    </location>
</feature>
<gene>
    <name evidence="9" type="primary">mutS</name>
    <name evidence="13" type="ORF">BECKDK2373C_GA0170839_100552</name>
</gene>
<dbReference type="Gene3D" id="3.40.50.300">
    <property type="entry name" value="P-loop containing nucleotide triphosphate hydrolases"/>
    <property type="match status" value="1"/>
</dbReference>
<evidence type="ECO:0000256" key="5">
    <source>
        <dbReference type="ARBA" id="ARBA00022840"/>
    </source>
</evidence>
<dbReference type="InterPro" id="IPR036187">
    <property type="entry name" value="DNA_mismatch_repair_MutS_sf"/>
</dbReference>
<evidence type="ECO:0000256" key="6">
    <source>
        <dbReference type="ARBA" id="ARBA00023125"/>
    </source>
</evidence>
<dbReference type="GO" id="GO:0005829">
    <property type="term" value="C:cytosol"/>
    <property type="evidence" value="ECO:0007669"/>
    <property type="project" value="TreeGrafter"/>
</dbReference>
<dbReference type="SUPFAM" id="SSF52540">
    <property type="entry name" value="P-loop containing nucleoside triphosphate hydrolases"/>
    <property type="match status" value="1"/>
</dbReference>
<organism evidence="13">
    <name type="scientific">Candidatus Kentrum sp. DK</name>
    <dbReference type="NCBI Taxonomy" id="2126562"/>
    <lineage>
        <taxon>Bacteria</taxon>
        <taxon>Pseudomonadati</taxon>
        <taxon>Pseudomonadota</taxon>
        <taxon>Gammaproteobacteria</taxon>
        <taxon>Candidatus Kentrum</taxon>
    </lineage>
</organism>
<evidence type="ECO:0000256" key="10">
    <source>
        <dbReference type="RuleBase" id="RU003756"/>
    </source>
</evidence>
<dbReference type="Pfam" id="PF05188">
    <property type="entry name" value="MutS_II"/>
    <property type="match status" value="1"/>
</dbReference>
<dbReference type="InterPro" id="IPR000432">
    <property type="entry name" value="DNA_mismatch_repair_MutS_C"/>
</dbReference>
<comment type="similarity">
    <text evidence="1 9 10">Belongs to the DNA mismatch repair MutS family.</text>
</comment>
<dbReference type="SUPFAM" id="SSF53150">
    <property type="entry name" value="DNA repair protein MutS, domain II"/>
    <property type="match status" value="1"/>
</dbReference>
<evidence type="ECO:0000256" key="11">
    <source>
        <dbReference type="SAM" id="MobiDB-lite"/>
    </source>
</evidence>
<keyword evidence="4 9" id="KW-0227">DNA damage</keyword>
<evidence type="ECO:0000256" key="8">
    <source>
        <dbReference type="ARBA" id="ARBA00024647"/>
    </source>
</evidence>
<dbReference type="InterPro" id="IPR007696">
    <property type="entry name" value="DNA_mismatch_repair_MutS_core"/>
</dbReference>
<dbReference type="InterPro" id="IPR045076">
    <property type="entry name" value="MutS"/>
</dbReference>
<keyword evidence="3 9" id="KW-0547">Nucleotide-binding</keyword>
<dbReference type="InterPro" id="IPR036678">
    <property type="entry name" value="MutS_con_dom_sf"/>
</dbReference>
<dbReference type="GO" id="GO:0005524">
    <property type="term" value="F:ATP binding"/>
    <property type="evidence" value="ECO:0007669"/>
    <property type="project" value="UniProtKB-UniRule"/>
</dbReference>
<dbReference type="FunFam" id="3.40.1170.10:FF:000001">
    <property type="entry name" value="DNA mismatch repair protein MutS"/>
    <property type="match status" value="1"/>
</dbReference>
<evidence type="ECO:0000256" key="2">
    <source>
        <dbReference type="ARBA" id="ARBA00021982"/>
    </source>
</evidence>
<dbReference type="SUPFAM" id="SSF55271">
    <property type="entry name" value="DNA repair protein MutS, domain I"/>
    <property type="match status" value="1"/>
</dbReference>
<dbReference type="HAMAP" id="MF_00096">
    <property type="entry name" value="MutS"/>
    <property type="match status" value="1"/>
</dbReference>
<dbReference type="Pfam" id="PF05192">
    <property type="entry name" value="MutS_III"/>
    <property type="match status" value="1"/>
</dbReference>
<dbReference type="InterPro" id="IPR007695">
    <property type="entry name" value="DNA_mismatch_repair_MutS-lik_N"/>
</dbReference>
<dbReference type="PANTHER" id="PTHR11361">
    <property type="entry name" value="DNA MISMATCH REPAIR PROTEIN MUTS FAMILY MEMBER"/>
    <property type="match status" value="1"/>
</dbReference>
<dbReference type="Pfam" id="PF00488">
    <property type="entry name" value="MutS_V"/>
    <property type="match status" value="1"/>
</dbReference>
<evidence type="ECO:0000259" key="12">
    <source>
        <dbReference type="PROSITE" id="PS00486"/>
    </source>
</evidence>
<protein>
    <recommendedName>
        <fullName evidence="2 9">DNA mismatch repair protein MutS</fullName>
    </recommendedName>
</protein>
<evidence type="ECO:0000256" key="4">
    <source>
        <dbReference type="ARBA" id="ARBA00022763"/>
    </source>
</evidence>
<evidence type="ECO:0000256" key="1">
    <source>
        <dbReference type="ARBA" id="ARBA00006271"/>
    </source>
</evidence>
<evidence type="ECO:0000313" key="13">
    <source>
        <dbReference type="EMBL" id="VFJ43419.1"/>
    </source>
</evidence>
<dbReference type="InterPro" id="IPR016151">
    <property type="entry name" value="DNA_mismatch_repair_MutS_N"/>
</dbReference>
<keyword evidence="7 9" id="KW-0234">DNA repair</keyword>
<dbReference type="Gene3D" id="6.10.140.430">
    <property type="match status" value="1"/>
</dbReference>
<dbReference type="Pfam" id="PF05190">
    <property type="entry name" value="MutS_IV"/>
    <property type="match status" value="1"/>
</dbReference>